<proteinExistence type="predicted"/>
<dbReference type="EMBL" id="WQMT02000005">
    <property type="protein sequence ID" value="KAG9222030.1"/>
    <property type="molecule type" value="Genomic_DNA"/>
</dbReference>
<sequence>MPDRTSTQLNLQIEEIRLIKYSLLPGEVLVFLDDCVDIWEPLLVEDFESDGRQADHSSSSHTGFLPGASLTPPHFAIKVDDSKLWFEVELPDAYPDDAATPLVAIKGEGITRHEQGRWQDFTKETLEELTSSSTEYLVYTLISSHLLPRLKSEVEAQSTPSSGSNGVTGASGPGLEDHRSGYHHAQYHALLTSHHLISPTKRRNLQQWSSSLSVSGFAKVGYPGVIYVYGAQEDVEEFVGNVKAMQWLALRVRFVEALPPSAGGGDAG</sequence>
<name>A0ACB7IWC3_PLECO</name>
<gene>
    <name evidence="1" type="ORF">CCMSSC00406_0008015</name>
</gene>
<accession>A0ACB7IWC3</accession>
<reference evidence="1 2" key="1">
    <citation type="journal article" date="2021" name="Appl. Environ. Microbiol.">
        <title>Genetic linkage and physical mapping for an oyster mushroom Pleurotus cornucopiae and QTL analysis for the trait cap color.</title>
        <authorList>
            <person name="Zhang Y."/>
            <person name="Gao W."/>
            <person name="Sonnenberg A."/>
            <person name="Chen Q."/>
            <person name="Zhang J."/>
            <person name="Huang C."/>
        </authorList>
    </citation>
    <scope>NUCLEOTIDE SEQUENCE [LARGE SCALE GENOMIC DNA]</scope>
    <source>
        <strain evidence="1">CCMSSC00406</strain>
    </source>
</reference>
<dbReference type="Proteomes" id="UP000824881">
    <property type="component" value="Unassembled WGS sequence"/>
</dbReference>
<keyword evidence="2" id="KW-1185">Reference proteome</keyword>
<comment type="caution">
    <text evidence="1">The sequence shown here is derived from an EMBL/GenBank/DDBJ whole genome shotgun (WGS) entry which is preliminary data.</text>
</comment>
<evidence type="ECO:0000313" key="2">
    <source>
        <dbReference type="Proteomes" id="UP000824881"/>
    </source>
</evidence>
<evidence type="ECO:0000313" key="1">
    <source>
        <dbReference type="EMBL" id="KAG9222030.1"/>
    </source>
</evidence>
<organism evidence="1 2">
    <name type="scientific">Pleurotus cornucopiae</name>
    <name type="common">Cornucopia mushroom</name>
    <dbReference type="NCBI Taxonomy" id="5321"/>
    <lineage>
        <taxon>Eukaryota</taxon>
        <taxon>Fungi</taxon>
        <taxon>Dikarya</taxon>
        <taxon>Basidiomycota</taxon>
        <taxon>Agaricomycotina</taxon>
        <taxon>Agaricomycetes</taxon>
        <taxon>Agaricomycetidae</taxon>
        <taxon>Agaricales</taxon>
        <taxon>Pleurotineae</taxon>
        <taxon>Pleurotaceae</taxon>
        <taxon>Pleurotus</taxon>
    </lineage>
</organism>
<protein>
    <submittedName>
        <fullName evidence="1">Uncharacterized protein</fullName>
    </submittedName>
</protein>